<name>A0AAD7ANJ9_9AGAR</name>
<gene>
    <name evidence="1" type="ORF">DFH08DRAFT_681680</name>
</gene>
<organism evidence="1 2">
    <name type="scientific">Mycena albidolilacea</name>
    <dbReference type="NCBI Taxonomy" id="1033008"/>
    <lineage>
        <taxon>Eukaryota</taxon>
        <taxon>Fungi</taxon>
        <taxon>Dikarya</taxon>
        <taxon>Basidiomycota</taxon>
        <taxon>Agaricomycotina</taxon>
        <taxon>Agaricomycetes</taxon>
        <taxon>Agaricomycetidae</taxon>
        <taxon>Agaricales</taxon>
        <taxon>Marasmiineae</taxon>
        <taxon>Mycenaceae</taxon>
        <taxon>Mycena</taxon>
    </lineage>
</organism>
<sequence>KTNKIPPMLRQLMRLVAEVAPHCATTSKQLALHILTTQQGKTHCCFHNIKCGTKGEKESDGPVAIVRVVYSKAVVPTQNGFLHCGCDEQAALWEFFWFKTWTMISTNPKIKGFDRMGRDTNNVLTSLS</sequence>
<evidence type="ECO:0000313" key="1">
    <source>
        <dbReference type="EMBL" id="KAJ7363738.1"/>
    </source>
</evidence>
<protein>
    <submittedName>
        <fullName evidence="1">Uncharacterized protein</fullName>
    </submittedName>
</protein>
<dbReference type="AlphaFoldDB" id="A0AAD7ANJ9"/>
<keyword evidence="2" id="KW-1185">Reference proteome</keyword>
<dbReference type="EMBL" id="JARIHO010000003">
    <property type="protein sequence ID" value="KAJ7363738.1"/>
    <property type="molecule type" value="Genomic_DNA"/>
</dbReference>
<accession>A0AAD7ANJ9</accession>
<feature type="non-terminal residue" evidence="1">
    <location>
        <position position="1"/>
    </location>
</feature>
<proteinExistence type="predicted"/>
<evidence type="ECO:0000313" key="2">
    <source>
        <dbReference type="Proteomes" id="UP001218218"/>
    </source>
</evidence>
<reference evidence="1" key="1">
    <citation type="submission" date="2023-03" db="EMBL/GenBank/DDBJ databases">
        <title>Massive genome expansion in bonnet fungi (Mycena s.s.) driven by repeated elements and novel gene families across ecological guilds.</title>
        <authorList>
            <consortium name="Lawrence Berkeley National Laboratory"/>
            <person name="Harder C.B."/>
            <person name="Miyauchi S."/>
            <person name="Viragh M."/>
            <person name="Kuo A."/>
            <person name="Thoen E."/>
            <person name="Andreopoulos B."/>
            <person name="Lu D."/>
            <person name="Skrede I."/>
            <person name="Drula E."/>
            <person name="Henrissat B."/>
            <person name="Morin E."/>
            <person name="Kohler A."/>
            <person name="Barry K."/>
            <person name="LaButti K."/>
            <person name="Morin E."/>
            <person name="Salamov A."/>
            <person name="Lipzen A."/>
            <person name="Mereny Z."/>
            <person name="Hegedus B."/>
            <person name="Baldrian P."/>
            <person name="Stursova M."/>
            <person name="Weitz H."/>
            <person name="Taylor A."/>
            <person name="Grigoriev I.V."/>
            <person name="Nagy L.G."/>
            <person name="Martin F."/>
            <person name="Kauserud H."/>
        </authorList>
    </citation>
    <scope>NUCLEOTIDE SEQUENCE</scope>
    <source>
        <strain evidence="1">CBHHK002</strain>
    </source>
</reference>
<dbReference type="Proteomes" id="UP001218218">
    <property type="component" value="Unassembled WGS sequence"/>
</dbReference>
<comment type="caution">
    <text evidence="1">The sequence shown here is derived from an EMBL/GenBank/DDBJ whole genome shotgun (WGS) entry which is preliminary data.</text>
</comment>